<dbReference type="OrthoDB" id="6354551at2759"/>
<dbReference type="Gene3D" id="3.30.420.10">
    <property type="entry name" value="Ribonuclease H-like superfamily/Ribonuclease H"/>
    <property type="match status" value="1"/>
</dbReference>
<feature type="region of interest" description="Disordered" evidence="1">
    <location>
        <begin position="120"/>
        <end position="195"/>
    </location>
</feature>
<accession>A0A3R7PK54</accession>
<feature type="compositionally biased region" description="Polar residues" evidence="1">
    <location>
        <begin position="163"/>
        <end position="186"/>
    </location>
</feature>
<feature type="domain" description="Piwi" evidence="2">
    <location>
        <begin position="1"/>
        <end position="93"/>
    </location>
</feature>
<reference evidence="3 4" key="2">
    <citation type="submission" date="2019-01" db="EMBL/GenBank/DDBJ databases">
        <title>The decoding of complex shrimp genome reveals the adaptation for benthos swimmer, frequently molting mechanism and breeding impact on genome.</title>
        <authorList>
            <person name="Sun Y."/>
            <person name="Gao Y."/>
            <person name="Yu Y."/>
        </authorList>
    </citation>
    <scope>NUCLEOTIDE SEQUENCE [LARGE SCALE GENOMIC DNA]</scope>
    <source>
        <tissue evidence="3">Muscle</tissue>
    </source>
</reference>
<gene>
    <name evidence="3" type="ORF">C7M84_007018</name>
</gene>
<name>A0A3R7PK54_PENVA</name>
<evidence type="ECO:0000256" key="1">
    <source>
        <dbReference type="SAM" id="MobiDB-lite"/>
    </source>
</evidence>
<dbReference type="InterPro" id="IPR036397">
    <property type="entry name" value="RNaseH_sf"/>
</dbReference>
<dbReference type="Proteomes" id="UP000283509">
    <property type="component" value="Unassembled WGS sequence"/>
</dbReference>
<dbReference type="AlphaFoldDB" id="A0A3R7PK54"/>
<dbReference type="GO" id="GO:0003676">
    <property type="term" value="F:nucleic acid binding"/>
    <property type="evidence" value="ECO:0007669"/>
    <property type="project" value="InterPro"/>
</dbReference>
<organism evidence="3 4">
    <name type="scientific">Penaeus vannamei</name>
    <name type="common">Whiteleg shrimp</name>
    <name type="synonym">Litopenaeus vannamei</name>
    <dbReference type="NCBI Taxonomy" id="6689"/>
    <lineage>
        <taxon>Eukaryota</taxon>
        <taxon>Metazoa</taxon>
        <taxon>Ecdysozoa</taxon>
        <taxon>Arthropoda</taxon>
        <taxon>Crustacea</taxon>
        <taxon>Multicrustacea</taxon>
        <taxon>Malacostraca</taxon>
        <taxon>Eumalacostraca</taxon>
        <taxon>Eucarida</taxon>
        <taxon>Decapoda</taxon>
        <taxon>Dendrobranchiata</taxon>
        <taxon>Penaeoidea</taxon>
        <taxon>Penaeidae</taxon>
        <taxon>Penaeus</taxon>
    </lineage>
</organism>
<sequence>MGKNIPPGTVVDSGITHPIERDFYLCSHHGIKGTSRPAHYHVLWDDNNLTMDQLQEFTYNMCHVYSRCSKSVSLPAPVAYAHLAAFRAKVHATEANMQETPTPFNSHVTMRIKVRPSADALRCGDLGPQDKPETELFTTPQRKPTPALTPTQSPVRTHHQNEHVQSVTTATQPTDNTVSHTKNTTQIHRRHTDDLTDSEVSPFAIGTITTSIQKHVIRLFAAEPSRYKH</sequence>
<reference evidence="3 4" key="1">
    <citation type="submission" date="2018-04" db="EMBL/GenBank/DDBJ databases">
        <authorList>
            <person name="Zhang X."/>
            <person name="Yuan J."/>
            <person name="Li F."/>
            <person name="Xiang J."/>
        </authorList>
    </citation>
    <scope>NUCLEOTIDE SEQUENCE [LARGE SCALE GENOMIC DNA]</scope>
    <source>
        <tissue evidence="3">Muscle</tissue>
    </source>
</reference>
<proteinExistence type="predicted"/>
<dbReference type="STRING" id="6689.A0A3R7PK54"/>
<evidence type="ECO:0000259" key="2">
    <source>
        <dbReference type="PROSITE" id="PS50822"/>
    </source>
</evidence>
<dbReference type="EMBL" id="QCYY01001889">
    <property type="protein sequence ID" value="ROT74477.1"/>
    <property type="molecule type" value="Genomic_DNA"/>
</dbReference>
<keyword evidence="4" id="KW-1185">Reference proteome</keyword>
<dbReference type="InterPro" id="IPR012337">
    <property type="entry name" value="RNaseH-like_sf"/>
</dbReference>
<dbReference type="Pfam" id="PF02171">
    <property type="entry name" value="Piwi"/>
    <property type="match status" value="1"/>
</dbReference>
<evidence type="ECO:0000313" key="3">
    <source>
        <dbReference type="EMBL" id="ROT74477.1"/>
    </source>
</evidence>
<dbReference type="SUPFAM" id="SSF53098">
    <property type="entry name" value="Ribonuclease H-like"/>
    <property type="match status" value="1"/>
</dbReference>
<feature type="compositionally biased region" description="Polar residues" evidence="1">
    <location>
        <begin position="136"/>
        <end position="155"/>
    </location>
</feature>
<evidence type="ECO:0000313" key="4">
    <source>
        <dbReference type="Proteomes" id="UP000283509"/>
    </source>
</evidence>
<dbReference type="InterPro" id="IPR003165">
    <property type="entry name" value="Piwi"/>
</dbReference>
<dbReference type="PANTHER" id="PTHR22891">
    <property type="entry name" value="EUKARYOTIC TRANSLATION INITIATION FACTOR 2C"/>
    <property type="match status" value="1"/>
</dbReference>
<protein>
    <submittedName>
        <fullName evidence="3">Argonaute 4</fullName>
    </submittedName>
</protein>
<comment type="caution">
    <text evidence="3">The sequence shown here is derived from an EMBL/GenBank/DDBJ whole genome shotgun (WGS) entry which is preliminary data.</text>
</comment>
<dbReference type="PROSITE" id="PS50822">
    <property type="entry name" value="PIWI"/>
    <property type="match status" value="1"/>
</dbReference>